<dbReference type="InterPro" id="IPR051552">
    <property type="entry name" value="HptR"/>
</dbReference>
<evidence type="ECO:0000256" key="2">
    <source>
        <dbReference type="ARBA" id="ARBA00022490"/>
    </source>
</evidence>
<evidence type="ECO:0000256" key="5">
    <source>
        <dbReference type="ARBA" id="ARBA00023015"/>
    </source>
</evidence>
<comment type="caution">
    <text evidence="11">The sequence shown here is derived from an EMBL/GenBank/DDBJ whole genome shotgun (WGS) entry which is preliminary data.</text>
</comment>
<dbReference type="PROSITE" id="PS00041">
    <property type="entry name" value="HTH_ARAC_FAMILY_1"/>
    <property type="match status" value="1"/>
</dbReference>
<dbReference type="SUPFAM" id="SSF58100">
    <property type="entry name" value="Bacterial hemolysins"/>
    <property type="match status" value="1"/>
</dbReference>
<sequence length="520" mass="60612">MRYKVFLVDDDRFIRQGLRSLIDWNSCGFEVFAEADNGEDALEFIKEHKPDLVVTDIRMPVLDGIGLIKQTTELEVRSPKFIIVSGYSDFKYAQQAVRFGVHDFILKPIDKDEFETTLRVLFEKMEKEKVQQRNKANTLAIATLEEIISGKDNLSSSKDWLEKLNVKQAGLMSYMLIEVNHMKVDALLIRDTIHQAINQDNTEANNILFREHGHGHFGLLVHTEQLQVANKNLEQFANKLQSDLTEKLEQPVSLFVGKLVEHPKEIKESFESAKVAAQFKYVEEPNRPIFYDKIHDNAVHYIDLDQSYYDRLMEQIEENNVVKIEGTIDQMVQQYKDKSFARDAVKTSINRFVHELVKTVKSFNGDEKDLYTLDSMLELRDHPCTLDQIKVEFYAFTLEVSSLIAKLNKDNLKGNIHKVKKYIDTHFRENLTLKSIANEFYMNPVYMGQLFKKTYGMYFKDYFLQVRINEAKKMLRQTDMRVYEVAESVGFGNADYFVTQFEKTVGVTPTKYRNKVMKQN</sequence>
<dbReference type="SMART" id="SM00342">
    <property type="entry name" value="HTH_ARAC"/>
    <property type="match status" value="1"/>
</dbReference>
<accession>A0A9X4AJJ3</accession>
<evidence type="ECO:0000256" key="8">
    <source>
        <dbReference type="PROSITE-ProRule" id="PRU00169"/>
    </source>
</evidence>
<dbReference type="InterPro" id="IPR009057">
    <property type="entry name" value="Homeodomain-like_sf"/>
</dbReference>
<dbReference type="AlphaFoldDB" id="A0A9X4AJJ3"/>
<dbReference type="PRINTS" id="PR00032">
    <property type="entry name" value="HTHARAC"/>
</dbReference>
<keyword evidence="4" id="KW-0902">Two-component regulatory system</keyword>
<dbReference type="GO" id="GO:0000160">
    <property type="term" value="P:phosphorelay signal transduction system"/>
    <property type="evidence" value="ECO:0007669"/>
    <property type="project" value="UniProtKB-KW"/>
</dbReference>
<reference evidence="11" key="1">
    <citation type="submission" date="2022-06" db="EMBL/GenBank/DDBJ databases">
        <title>Aquibacillus sp. a new bacterium isolated from soil saline samples.</title>
        <authorList>
            <person name="Galisteo C."/>
            <person name="De La Haba R."/>
            <person name="Sanchez-Porro C."/>
            <person name="Ventosa A."/>
        </authorList>
    </citation>
    <scope>NUCLEOTIDE SEQUENCE</scope>
    <source>
        <strain evidence="11">JCM 12387</strain>
    </source>
</reference>
<dbReference type="GO" id="GO:0043565">
    <property type="term" value="F:sequence-specific DNA binding"/>
    <property type="evidence" value="ECO:0007669"/>
    <property type="project" value="InterPro"/>
</dbReference>
<keyword evidence="12" id="KW-1185">Reference proteome</keyword>
<dbReference type="InterPro" id="IPR018060">
    <property type="entry name" value="HTH_AraC"/>
</dbReference>
<evidence type="ECO:0000256" key="4">
    <source>
        <dbReference type="ARBA" id="ARBA00023012"/>
    </source>
</evidence>
<dbReference type="Pfam" id="PF12833">
    <property type="entry name" value="HTH_18"/>
    <property type="match status" value="1"/>
</dbReference>
<gene>
    <name evidence="11" type="ORF">NC661_18355</name>
</gene>
<dbReference type="InterPro" id="IPR020449">
    <property type="entry name" value="Tscrpt_reg_AraC-type_HTH"/>
</dbReference>
<keyword evidence="7" id="KW-0804">Transcription</keyword>
<organism evidence="11 12">
    <name type="scientific">Aquibacillus koreensis</name>
    <dbReference type="NCBI Taxonomy" id="279446"/>
    <lineage>
        <taxon>Bacteria</taxon>
        <taxon>Bacillati</taxon>
        <taxon>Bacillota</taxon>
        <taxon>Bacilli</taxon>
        <taxon>Bacillales</taxon>
        <taxon>Bacillaceae</taxon>
        <taxon>Aquibacillus</taxon>
    </lineage>
</organism>
<dbReference type="SUPFAM" id="SSF52172">
    <property type="entry name" value="CheY-like"/>
    <property type="match status" value="1"/>
</dbReference>
<evidence type="ECO:0000256" key="3">
    <source>
        <dbReference type="ARBA" id="ARBA00022553"/>
    </source>
</evidence>
<keyword evidence="6" id="KW-0238">DNA-binding</keyword>
<feature type="modified residue" description="4-aspartylphosphate" evidence="8">
    <location>
        <position position="56"/>
    </location>
</feature>
<protein>
    <submittedName>
        <fullName evidence="11">Response regulator</fullName>
    </submittedName>
</protein>
<dbReference type="InterPro" id="IPR018062">
    <property type="entry name" value="HTH_AraC-typ_CS"/>
</dbReference>
<dbReference type="SUPFAM" id="SSF46689">
    <property type="entry name" value="Homeodomain-like"/>
    <property type="match status" value="2"/>
</dbReference>
<dbReference type="RefSeq" id="WP_259870532.1">
    <property type="nucleotide sequence ID" value="NZ_JAMQJZ010000019.1"/>
</dbReference>
<evidence type="ECO:0000256" key="6">
    <source>
        <dbReference type="ARBA" id="ARBA00023125"/>
    </source>
</evidence>
<dbReference type="PANTHER" id="PTHR42713">
    <property type="entry name" value="HISTIDINE KINASE-RELATED"/>
    <property type="match status" value="1"/>
</dbReference>
<dbReference type="InterPro" id="IPR001789">
    <property type="entry name" value="Sig_transdc_resp-reg_receiver"/>
</dbReference>
<dbReference type="GO" id="GO:0003700">
    <property type="term" value="F:DNA-binding transcription factor activity"/>
    <property type="evidence" value="ECO:0007669"/>
    <property type="project" value="InterPro"/>
</dbReference>
<dbReference type="Pfam" id="PF00072">
    <property type="entry name" value="Response_reg"/>
    <property type="match status" value="1"/>
</dbReference>
<evidence type="ECO:0000313" key="12">
    <source>
        <dbReference type="Proteomes" id="UP001145072"/>
    </source>
</evidence>
<evidence type="ECO:0000259" key="10">
    <source>
        <dbReference type="PROSITE" id="PS50110"/>
    </source>
</evidence>
<feature type="domain" description="HTH araC/xylS-type" evidence="9">
    <location>
        <begin position="417"/>
        <end position="515"/>
    </location>
</feature>
<evidence type="ECO:0000256" key="1">
    <source>
        <dbReference type="ARBA" id="ARBA00004496"/>
    </source>
</evidence>
<keyword evidence="2" id="KW-0963">Cytoplasm</keyword>
<dbReference type="EMBL" id="JAMQJZ010000019">
    <property type="protein sequence ID" value="MDC3422317.1"/>
    <property type="molecule type" value="Genomic_DNA"/>
</dbReference>
<dbReference type="InterPro" id="IPR011006">
    <property type="entry name" value="CheY-like_superfamily"/>
</dbReference>
<keyword evidence="5" id="KW-0805">Transcription regulation</keyword>
<evidence type="ECO:0000256" key="7">
    <source>
        <dbReference type="ARBA" id="ARBA00023163"/>
    </source>
</evidence>
<dbReference type="PANTHER" id="PTHR42713:SF3">
    <property type="entry name" value="TRANSCRIPTIONAL REGULATORY PROTEIN HPTR"/>
    <property type="match status" value="1"/>
</dbReference>
<dbReference type="Gene3D" id="3.40.50.2300">
    <property type="match status" value="1"/>
</dbReference>
<dbReference type="Proteomes" id="UP001145072">
    <property type="component" value="Unassembled WGS sequence"/>
</dbReference>
<dbReference type="PROSITE" id="PS01124">
    <property type="entry name" value="HTH_ARAC_FAMILY_2"/>
    <property type="match status" value="1"/>
</dbReference>
<evidence type="ECO:0000313" key="11">
    <source>
        <dbReference type="EMBL" id="MDC3422317.1"/>
    </source>
</evidence>
<dbReference type="SMART" id="SM00448">
    <property type="entry name" value="REC"/>
    <property type="match status" value="1"/>
</dbReference>
<keyword evidence="3 8" id="KW-0597">Phosphoprotein</keyword>
<evidence type="ECO:0000259" key="9">
    <source>
        <dbReference type="PROSITE" id="PS01124"/>
    </source>
</evidence>
<feature type="domain" description="Response regulatory" evidence="10">
    <location>
        <begin position="4"/>
        <end position="122"/>
    </location>
</feature>
<dbReference type="GO" id="GO:0005737">
    <property type="term" value="C:cytoplasm"/>
    <property type="evidence" value="ECO:0007669"/>
    <property type="project" value="UniProtKB-SubCell"/>
</dbReference>
<dbReference type="Gene3D" id="1.10.10.60">
    <property type="entry name" value="Homeodomain-like"/>
    <property type="match status" value="2"/>
</dbReference>
<dbReference type="PROSITE" id="PS50110">
    <property type="entry name" value="RESPONSE_REGULATORY"/>
    <property type="match status" value="1"/>
</dbReference>
<name>A0A9X4AJJ3_9BACI</name>
<comment type="subcellular location">
    <subcellularLocation>
        <location evidence="1">Cytoplasm</location>
    </subcellularLocation>
</comment>
<dbReference type="CDD" id="cd17536">
    <property type="entry name" value="REC_YesN-like"/>
    <property type="match status" value="1"/>
</dbReference>
<proteinExistence type="predicted"/>